<accession>M1CVK4</accession>
<dbReference type="Gramene" id="PGSC0003DMT400075660">
    <property type="protein sequence ID" value="PGSC0003DMT400075660"/>
    <property type="gene ID" value="PGSC0003DMG400029434"/>
</dbReference>
<dbReference type="PaxDb" id="4113-PGSC0003DMT400075660"/>
<sequence>MKFHLLIPIQPTRSFDALCIGVDPPTRLAFTQSLRTCLEGMPVEKQRVSRGLLK</sequence>
<dbReference type="AlphaFoldDB" id="M1CVK4"/>
<reference evidence="2" key="1">
    <citation type="journal article" date="2011" name="Nature">
        <title>Genome sequence and analysis of the tuber crop potato.</title>
        <authorList>
            <consortium name="The Potato Genome Sequencing Consortium"/>
        </authorList>
    </citation>
    <scope>NUCLEOTIDE SEQUENCE [LARGE SCALE GENOMIC DNA]</scope>
    <source>
        <strain evidence="2">cv. DM1-3 516 R44</strain>
    </source>
</reference>
<evidence type="ECO:0000313" key="1">
    <source>
        <dbReference type="EnsemblPlants" id="PGSC0003DMT400075660"/>
    </source>
</evidence>
<protein>
    <submittedName>
        <fullName evidence="1">Uncharacterized protein</fullName>
    </submittedName>
</protein>
<organism evidence="1 2">
    <name type="scientific">Solanum tuberosum</name>
    <name type="common">Potato</name>
    <dbReference type="NCBI Taxonomy" id="4113"/>
    <lineage>
        <taxon>Eukaryota</taxon>
        <taxon>Viridiplantae</taxon>
        <taxon>Streptophyta</taxon>
        <taxon>Embryophyta</taxon>
        <taxon>Tracheophyta</taxon>
        <taxon>Spermatophyta</taxon>
        <taxon>Magnoliopsida</taxon>
        <taxon>eudicotyledons</taxon>
        <taxon>Gunneridae</taxon>
        <taxon>Pentapetalae</taxon>
        <taxon>asterids</taxon>
        <taxon>lamiids</taxon>
        <taxon>Solanales</taxon>
        <taxon>Solanaceae</taxon>
        <taxon>Solanoideae</taxon>
        <taxon>Solaneae</taxon>
        <taxon>Solanum</taxon>
    </lineage>
</organism>
<name>M1CVK4_SOLTU</name>
<dbReference type="HOGENOM" id="CLU_3054136_0_0_1"/>
<dbReference type="Proteomes" id="UP000011115">
    <property type="component" value="Unassembled WGS sequence"/>
</dbReference>
<keyword evidence="2" id="KW-1185">Reference proteome</keyword>
<proteinExistence type="predicted"/>
<dbReference type="InParanoid" id="M1CVK4"/>
<dbReference type="EnsemblPlants" id="PGSC0003DMT400075660">
    <property type="protein sequence ID" value="PGSC0003DMT400075660"/>
    <property type="gene ID" value="PGSC0003DMG400029434"/>
</dbReference>
<evidence type="ECO:0000313" key="2">
    <source>
        <dbReference type="Proteomes" id="UP000011115"/>
    </source>
</evidence>
<reference evidence="1" key="2">
    <citation type="submission" date="2015-06" db="UniProtKB">
        <authorList>
            <consortium name="EnsemblPlants"/>
        </authorList>
    </citation>
    <scope>IDENTIFICATION</scope>
    <source>
        <strain evidence="1">DM1-3 516 R44</strain>
    </source>
</reference>